<accession>I4AGB1</accession>
<protein>
    <recommendedName>
        <fullName evidence="1">Type I restriction enzyme R protein N-terminal domain-containing protein</fullName>
    </recommendedName>
</protein>
<sequence>MFPKLNIPSFEAKIKQVENPTIKQTDKMNKKHQIFDIIRKKWIILTPEEWVRQHVVHFLLSQKYSKNLMQIESEHHFQERKKRTDILIFDRTGNPFLVVECKAAHIPLSSDVFSQVAVYNYCIDAPFVMITNGMQLGIFEKRVNKQTKKNSYNIIKDLPIF</sequence>
<evidence type="ECO:0000313" key="2">
    <source>
        <dbReference type="EMBL" id="AFM02996.1"/>
    </source>
</evidence>
<name>I4AGB1_BERLS</name>
<proteinExistence type="predicted"/>
<dbReference type="KEGG" id="fli:Fleli_0522"/>
<dbReference type="AlphaFoldDB" id="I4AGB1"/>
<dbReference type="PATRIC" id="fig|880071.3.peg.495"/>
<reference evidence="3" key="1">
    <citation type="submission" date="2012-06" db="EMBL/GenBank/DDBJ databases">
        <title>The complete genome of Flexibacter litoralis DSM 6794.</title>
        <authorList>
            <person name="Lucas S."/>
            <person name="Copeland A."/>
            <person name="Lapidus A."/>
            <person name="Glavina del Rio T."/>
            <person name="Dalin E."/>
            <person name="Tice H."/>
            <person name="Bruce D."/>
            <person name="Goodwin L."/>
            <person name="Pitluck S."/>
            <person name="Peters L."/>
            <person name="Ovchinnikova G."/>
            <person name="Lu M."/>
            <person name="Kyrpides N."/>
            <person name="Mavromatis K."/>
            <person name="Ivanova N."/>
            <person name="Brettin T."/>
            <person name="Detter J.C."/>
            <person name="Han C."/>
            <person name="Larimer F."/>
            <person name="Land M."/>
            <person name="Hauser L."/>
            <person name="Markowitz V."/>
            <person name="Cheng J.-F."/>
            <person name="Hugenholtz P."/>
            <person name="Woyke T."/>
            <person name="Wu D."/>
            <person name="Spring S."/>
            <person name="Lang E."/>
            <person name="Kopitz M."/>
            <person name="Brambilla E."/>
            <person name="Klenk H.-P."/>
            <person name="Eisen J.A."/>
        </authorList>
    </citation>
    <scope>NUCLEOTIDE SEQUENCE [LARGE SCALE GENOMIC DNA]</scope>
    <source>
        <strain evidence="3">ATCC 23117 / DSM 6794 / NBRC 15988 / NCIMB 1366 / Sio-4</strain>
    </source>
</reference>
<dbReference type="STRING" id="880071.Fleli_0522"/>
<dbReference type="RefSeq" id="WP_014796456.1">
    <property type="nucleotide sequence ID" value="NC_018018.1"/>
</dbReference>
<gene>
    <name evidence="2" type="ordered locus">Fleli_0522</name>
</gene>
<dbReference type="Gene3D" id="3.90.1570.30">
    <property type="match status" value="1"/>
</dbReference>
<dbReference type="Pfam" id="PF13588">
    <property type="entry name" value="HSDR_N_2"/>
    <property type="match status" value="1"/>
</dbReference>
<dbReference type="EMBL" id="CP003345">
    <property type="protein sequence ID" value="AFM02996.1"/>
    <property type="molecule type" value="Genomic_DNA"/>
</dbReference>
<dbReference type="InterPro" id="IPR029464">
    <property type="entry name" value="HSDR_N"/>
</dbReference>
<dbReference type="Proteomes" id="UP000006054">
    <property type="component" value="Chromosome"/>
</dbReference>
<feature type="domain" description="Type I restriction enzyme R protein N-terminal" evidence="1">
    <location>
        <begin position="47"/>
        <end position="159"/>
    </location>
</feature>
<evidence type="ECO:0000259" key="1">
    <source>
        <dbReference type="Pfam" id="PF13588"/>
    </source>
</evidence>
<organism evidence="2 3">
    <name type="scientific">Bernardetia litoralis (strain ATCC 23117 / DSM 6794 / NBRC 15988 / NCIMB 1366 / Fx l1 / Sio-4)</name>
    <name type="common">Flexibacter litoralis</name>
    <dbReference type="NCBI Taxonomy" id="880071"/>
    <lineage>
        <taxon>Bacteria</taxon>
        <taxon>Pseudomonadati</taxon>
        <taxon>Bacteroidota</taxon>
        <taxon>Cytophagia</taxon>
        <taxon>Cytophagales</taxon>
        <taxon>Bernardetiaceae</taxon>
        <taxon>Bernardetia</taxon>
    </lineage>
</organism>
<dbReference type="HOGENOM" id="CLU_115841_1_0_10"/>
<dbReference type="OrthoDB" id="9790377at2"/>
<keyword evidence="3" id="KW-1185">Reference proteome</keyword>
<dbReference type="eggNOG" id="COG4096">
    <property type="taxonomic scope" value="Bacteria"/>
</dbReference>
<evidence type="ECO:0000313" key="3">
    <source>
        <dbReference type="Proteomes" id="UP000006054"/>
    </source>
</evidence>